<dbReference type="RefSeq" id="WP_151143001.1">
    <property type="nucleotide sequence ID" value="NZ_WAGX01000004.1"/>
</dbReference>
<dbReference type="AlphaFoldDB" id="A0A7V7UD11"/>
<dbReference type="InterPro" id="IPR000160">
    <property type="entry name" value="GGDEF_dom"/>
</dbReference>
<keyword evidence="5" id="KW-1185">Reference proteome</keyword>
<proteinExistence type="predicted"/>
<dbReference type="FunFam" id="3.30.70.270:FF:000001">
    <property type="entry name" value="Diguanylate cyclase domain protein"/>
    <property type="match status" value="1"/>
</dbReference>
<gene>
    <name evidence="4" type="ORF">F7O84_06015</name>
</gene>
<reference evidence="4 5" key="2">
    <citation type="submission" date="2020-02" db="EMBL/GenBank/DDBJ databases">
        <title>Candidatus Galacturonibacter soehngenii shows hetero-acetogenic catabolism of galacturonic acid but lacks a canonical carbon monoxide dehydrogenase/acetyl-CoA synthase complex.</title>
        <authorList>
            <person name="Diender M."/>
            <person name="Stouten G.R."/>
            <person name="Petersen J.F."/>
            <person name="Nielsen P.H."/>
            <person name="Dueholm M.S."/>
            <person name="Pronk J.T."/>
            <person name="Van Loosdrecht M.C.M."/>
        </authorList>
    </citation>
    <scope>NUCLEOTIDE SEQUENCE [LARGE SCALE GENOMIC DNA]</scope>
    <source>
        <strain evidence="4">GalUA</strain>
    </source>
</reference>
<keyword evidence="2" id="KW-0472">Membrane</keyword>
<feature type="coiled-coil region" evidence="1">
    <location>
        <begin position="176"/>
        <end position="203"/>
    </location>
</feature>
<feature type="transmembrane region" description="Helical" evidence="2">
    <location>
        <begin position="156"/>
        <end position="177"/>
    </location>
</feature>
<dbReference type="GO" id="GO:1902201">
    <property type="term" value="P:negative regulation of bacterial-type flagellum-dependent cell motility"/>
    <property type="evidence" value="ECO:0007669"/>
    <property type="project" value="TreeGrafter"/>
</dbReference>
<keyword evidence="2" id="KW-0812">Transmembrane</keyword>
<reference evidence="4 5" key="1">
    <citation type="submission" date="2019-09" db="EMBL/GenBank/DDBJ databases">
        <authorList>
            <person name="Valk L.C."/>
        </authorList>
    </citation>
    <scope>NUCLEOTIDE SEQUENCE [LARGE SCALE GENOMIC DNA]</scope>
    <source>
        <strain evidence="4">GalUA</strain>
    </source>
</reference>
<dbReference type="GO" id="GO:0043709">
    <property type="term" value="P:cell adhesion involved in single-species biofilm formation"/>
    <property type="evidence" value="ECO:0007669"/>
    <property type="project" value="TreeGrafter"/>
</dbReference>
<dbReference type="InterPro" id="IPR050469">
    <property type="entry name" value="Diguanylate_Cyclase"/>
</dbReference>
<comment type="caution">
    <text evidence="4">The sequence shown here is derived from an EMBL/GenBank/DDBJ whole genome shotgun (WGS) entry which is preliminary data.</text>
</comment>
<dbReference type="Gene3D" id="3.30.450.40">
    <property type="match status" value="1"/>
</dbReference>
<dbReference type="OrthoDB" id="9804955at2"/>
<dbReference type="GO" id="GO:0005886">
    <property type="term" value="C:plasma membrane"/>
    <property type="evidence" value="ECO:0007669"/>
    <property type="project" value="TreeGrafter"/>
</dbReference>
<evidence type="ECO:0000256" key="1">
    <source>
        <dbReference type="SAM" id="Coils"/>
    </source>
</evidence>
<dbReference type="Pfam" id="PF00990">
    <property type="entry name" value="GGDEF"/>
    <property type="match status" value="1"/>
</dbReference>
<organism evidence="4 5">
    <name type="scientific">Candidatus Galacturonatibacter soehngenii</name>
    <dbReference type="NCBI Taxonomy" id="2307010"/>
    <lineage>
        <taxon>Bacteria</taxon>
        <taxon>Bacillati</taxon>
        <taxon>Bacillota</taxon>
        <taxon>Clostridia</taxon>
        <taxon>Lachnospirales</taxon>
        <taxon>Lachnospiraceae</taxon>
        <taxon>Candidatus Galacturonatibacter</taxon>
    </lineage>
</organism>
<feature type="transmembrane region" description="Helical" evidence="2">
    <location>
        <begin position="43"/>
        <end position="61"/>
    </location>
</feature>
<dbReference type="InterPro" id="IPR029787">
    <property type="entry name" value="Nucleotide_cyclase"/>
</dbReference>
<feature type="domain" description="GGDEF" evidence="3">
    <location>
        <begin position="413"/>
        <end position="547"/>
    </location>
</feature>
<evidence type="ECO:0000313" key="5">
    <source>
        <dbReference type="Proteomes" id="UP000461768"/>
    </source>
</evidence>
<evidence type="ECO:0000313" key="4">
    <source>
        <dbReference type="EMBL" id="KAB1439937.1"/>
    </source>
</evidence>
<feature type="transmembrane region" description="Helical" evidence="2">
    <location>
        <begin position="125"/>
        <end position="144"/>
    </location>
</feature>
<dbReference type="SMART" id="SM00267">
    <property type="entry name" value="GGDEF"/>
    <property type="match status" value="1"/>
</dbReference>
<dbReference type="SUPFAM" id="SSF55781">
    <property type="entry name" value="GAF domain-like"/>
    <property type="match status" value="1"/>
</dbReference>
<dbReference type="NCBIfam" id="TIGR00254">
    <property type="entry name" value="GGDEF"/>
    <property type="match status" value="1"/>
</dbReference>
<dbReference type="InterPro" id="IPR003018">
    <property type="entry name" value="GAF"/>
</dbReference>
<name>A0A7V7UD11_9FIRM</name>
<evidence type="ECO:0000256" key="2">
    <source>
        <dbReference type="SAM" id="Phobius"/>
    </source>
</evidence>
<evidence type="ECO:0000259" key="3">
    <source>
        <dbReference type="PROSITE" id="PS50887"/>
    </source>
</evidence>
<dbReference type="CDD" id="cd01949">
    <property type="entry name" value="GGDEF"/>
    <property type="match status" value="1"/>
</dbReference>
<feature type="transmembrane region" description="Helical" evidence="2">
    <location>
        <begin position="16"/>
        <end position="37"/>
    </location>
</feature>
<sequence length="551" mass="63490">MNSAKLFKIHAQIAKIRILFITVFIVLYVLGVFANIWEYNLSRLIFSRVFIIVLVGCDYIFACFRYKFNFRILLGIRIPMAMWALANVVLSQIPYIAALFMLYFVILLVQVLYLTNVVRLRDKLLLFYITTIPMFITACTRIILLKSVDAMIQGIIFYLILVAYMTLFIIITSQVFAENNLELEKLKTELKKVKQSTRQEMNSQGFPKDNVYEKLSHENTEMLIENLIQQYISSSLEISNLMKLILESLSEALVVNLCSIIVKVEHEDTYQYNSRAICNCIDLDYFNSYIENGSLVERFKKFREPYVDNAVKTGEYDFLSGAEIQSLLIYPLMNEGDWLGMLVIGKDKNNYFVDNMSFFERVSTQFSIALMNARIYTKMENMAMKDGLTGIYNRTYMIQKVNEYISNVVLNKSPLAVILFDIDKFKKVNDTYGHLFGDEVIRVCANLAKDIAEKHNGFAARYGGEEFVMVCKPLSIQELRDLTNMLHSRIKQTEVSYRGSTLFFNVSIGVAAYPATCDNPAELIDRADKAMYHSKISGRGRITFDGEYVPQ</sequence>
<protein>
    <submittedName>
        <fullName evidence="4">Diguanylate cyclase</fullName>
    </submittedName>
</protein>
<keyword evidence="1" id="KW-0175">Coiled coil</keyword>
<dbReference type="SMART" id="SM00065">
    <property type="entry name" value="GAF"/>
    <property type="match status" value="1"/>
</dbReference>
<dbReference type="EMBL" id="WAGX01000004">
    <property type="protein sequence ID" value="KAB1439937.1"/>
    <property type="molecule type" value="Genomic_DNA"/>
</dbReference>
<feature type="transmembrane region" description="Helical" evidence="2">
    <location>
        <begin position="68"/>
        <end position="86"/>
    </location>
</feature>
<dbReference type="Proteomes" id="UP000461768">
    <property type="component" value="Unassembled WGS sequence"/>
</dbReference>
<dbReference type="InterPro" id="IPR029016">
    <property type="entry name" value="GAF-like_dom_sf"/>
</dbReference>
<dbReference type="PANTHER" id="PTHR45138:SF9">
    <property type="entry name" value="DIGUANYLATE CYCLASE DGCM-RELATED"/>
    <property type="match status" value="1"/>
</dbReference>
<dbReference type="PROSITE" id="PS50887">
    <property type="entry name" value="GGDEF"/>
    <property type="match status" value="1"/>
</dbReference>
<dbReference type="GO" id="GO:0052621">
    <property type="term" value="F:diguanylate cyclase activity"/>
    <property type="evidence" value="ECO:0007669"/>
    <property type="project" value="TreeGrafter"/>
</dbReference>
<dbReference type="SUPFAM" id="SSF55073">
    <property type="entry name" value="Nucleotide cyclase"/>
    <property type="match status" value="1"/>
</dbReference>
<accession>A0A7V7UD11</accession>
<dbReference type="PANTHER" id="PTHR45138">
    <property type="entry name" value="REGULATORY COMPONENTS OF SENSORY TRANSDUCTION SYSTEM"/>
    <property type="match status" value="1"/>
</dbReference>
<dbReference type="Gene3D" id="3.30.70.270">
    <property type="match status" value="1"/>
</dbReference>
<keyword evidence="2" id="KW-1133">Transmembrane helix</keyword>
<feature type="transmembrane region" description="Helical" evidence="2">
    <location>
        <begin position="92"/>
        <end position="113"/>
    </location>
</feature>
<dbReference type="InterPro" id="IPR043128">
    <property type="entry name" value="Rev_trsase/Diguanyl_cyclase"/>
</dbReference>